<feature type="compositionally biased region" description="Pro residues" evidence="1">
    <location>
        <begin position="1"/>
        <end position="14"/>
    </location>
</feature>
<feature type="compositionally biased region" description="Pro residues" evidence="1">
    <location>
        <begin position="137"/>
        <end position="154"/>
    </location>
</feature>
<keyword evidence="3" id="KW-1185">Reference proteome</keyword>
<dbReference type="AlphaFoldDB" id="A0A4P9WDR3"/>
<feature type="compositionally biased region" description="Pro residues" evidence="1">
    <location>
        <begin position="174"/>
        <end position="198"/>
    </location>
</feature>
<feature type="compositionally biased region" description="Acidic residues" evidence="1">
    <location>
        <begin position="239"/>
        <end position="248"/>
    </location>
</feature>
<dbReference type="Proteomes" id="UP000269721">
    <property type="component" value="Unassembled WGS sequence"/>
</dbReference>
<organism evidence="2 3">
    <name type="scientific">Blyttiomyces helicus</name>
    <dbReference type="NCBI Taxonomy" id="388810"/>
    <lineage>
        <taxon>Eukaryota</taxon>
        <taxon>Fungi</taxon>
        <taxon>Fungi incertae sedis</taxon>
        <taxon>Chytridiomycota</taxon>
        <taxon>Chytridiomycota incertae sedis</taxon>
        <taxon>Chytridiomycetes</taxon>
        <taxon>Chytridiomycetes incertae sedis</taxon>
        <taxon>Blyttiomyces</taxon>
    </lineage>
</organism>
<gene>
    <name evidence="2" type="ORF">BDK51DRAFT_32161</name>
</gene>
<dbReference type="EMBL" id="KZ995425">
    <property type="protein sequence ID" value="RKO90704.1"/>
    <property type="molecule type" value="Genomic_DNA"/>
</dbReference>
<feature type="region of interest" description="Disordered" evidence="1">
    <location>
        <begin position="1"/>
        <end position="38"/>
    </location>
</feature>
<reference evidence="3" key="1">
    <citation type="journal article" date="2018" name="Nat. Microbiol.">
        <title>Leveraging single-cell genomics to expand the fungal tree of life.</title>
        <authorList>
            <person name="Ahrendt S.R."/>
            <person name="Quandt C.A."/>
            <person name="Ciobanu D."/>
            <person name="Clum A."/>
            <person name="Salamov A."/>
            <person name="Andreopoulos B."/>
            <person name="Cheng J.F."/>
            <person name="Woyke T."/>
            <person name="Pelin A."/>
            <person name="Henrissat B."/>
            <person name="Reynolds N.K."/>
            <person name="Benny G.L."/>
            <person name="Smith M.E."/>
            <person name="James T.Y."/>
            <person name="Grigoriev I.V."/>
        </authorList>
    </citation>
    <scope>NUCLEOTIDE SEQUENCE [LARGE SCALE GENOMIC DNA]</scope>
</reference>
<evidence type="ECO:0000256" key="1">
    <source>
        <dbReference type="SAM" id="MobiDB-lite"/>
    </source>
</evidence>
<protein>
    <submittedName>
        <fullName evidence="2">Uncharacterized protein</fullName>
    </submittedName>
</protein>
<proteinExistence type="predicted"/>
<evidence type="ECO:0000313" key="2">
    <source>
        <dbReference type="EMBL" id="RKO90704.1"/>
    </source>
</evidence>
<feature type="compositionally biased region" description="Pro residues" evidence="1">
    <location>
        <begin position="54"/>
        <end position="66"/>
    </location>
</feature>
<evidence type="ECO:0000313" key="3">
    <source>
        <dbReference type="Proteomes" id="UP000269721"/>
    </source>
</evidence>
<sequence>MPPTHPARRPPPPQSRSLSLPTLAPPPAPRRTSSASAVVNIASPARLLALRRPPLTPGPPPAPFPNARPRTLAAVPKRKRVGAGAAKKGAGKGTAGGGVKATAVGRGNKRPEPDEGVDEVPMTAISVEQHRAATPAPLSPPSTAPQPTPSPAPSTPSTLDLVQEAMLTSIDTSLPPPVPASSSAPPPPTPPLSLPPPQQNTWRVFPRAGWSRQPSPTNEEPGRGGIAIPRMVMARPKEGDEEEECPSEDEVRRHTSDVGLSVIPWAAPTLLPRAPSPEDAAGVRTWSLLDTLFFPPRAANPLAMTATDGRKRAAGSGVFGFAGASRAPTTARPAVGLEAFDTMTLTSALRMAQVMRAALEAARRAGGG</sequence>
<feature type="region of interest" description="Disordered" evidence="1">
    <location>
        <begin position="50"/>
        <end position="255"/>
    </location>
</feature>
<name>A0A4P9WDR3_9FUNG</name>
<accession>A0A4P9WDR3</accession>